<accession>A0A319DBA8</accession>
<evidence type="ECO:0000313" key="2">
    <source>
        <dbReference type="EMBL" id="PYH94706.1"/>
    </source>
</evidence>
<keyword evidence="3" id="KW-1185">Reference proteome</keyword>
<dbReference type="AlphaFoldDB" id="A0A319DBA8"/>
<evidence type="ECO:0000313" key="3">
    <source>
        <dbReference type="Proteomes" id="UP000247810"/>
    </source>
</evidence>
<dbReference type="EMBL" id="KZ825866">
    <property type="protein sequence ID" value="PYH94706.1"/>
    <property type="molecule type" value="Genomic_DNA"/>
</dbReference>
<keyword evidence="1" id="KW-0732">Signal</keyword>
<gene>
    <name evidence="2" type="ORF">BO71DRAFT_224119</name>
</gene>
<proteinExistence type="predicted"/>
<protein>
    <recommendedName>
        <fullName evidence="4">Secreted protein</fullName>
    </recommendedName>
</protein>
<dbReference type="Proteomes" id="UP000247810">
    <property type="component" value="Unassembled WGS sequence"/>
</dbReference>
<evidence type="ECO:0000256" key="1">
    <source>
        <dbReference type="SAM" id="SignalP"/>
    </source>
</evidence>
<organism evidence="2 3">
    <name type="scientific">Aspergillus ellipticus CBS 707.79</name>
    <dbReference type="NCBI Taxonomy" id="1448320"/>
    <lineage>
        <taxon>Eukaryota</taxon>
        <taxon>Fungi</taxon>
        <taxon>Dikarya</taxon>
        <taxon>Ascomycota</taxon>
        <taxon>Pezizomycotina</taxon>
        <taxon>Eurotiomycetes</taxon>
        <taxon>Eurotiomycetidae</taxon>
        <taxon>Eurotiales</taxon>
        <taxon>Aspergillaceae</taxon>
        <taxon>Aspergillus</taxon>
        <taxon>Aspergillus subgen. Circumdati</taxon>
    </lineage>
</organism>
<reference evidence="2 3" key="1">
    <citation type="submission" date="2018-02" db="EMBL/GenBank/DDBJ databases">
        <title>The genomes of Aspergillus section Nigri reveals drivers in fungal speciation.</title>
        <authorList>
            <consortium name="DOE Joint Genome Institute"/>
            <person name="Vesth T.C."/>
            <person name="Nybo J."/>
            <person name="Theobald S."/>
            <person name="Brandl J."/>
            <person name="Frisvad J.C."/>
            <person name="Nielsen K.F."/>
            <person name="Lyhne E.K."/>
            <person name="Kogle M.E."/>
            <person name="Kuo A."/>
            <person name="Riley R."/>
            <person name="Clum A."/>
            <person name="Nolan M."/>
            <person name="Lipzen A."/>
            <person name="Salamov A."/>
            <person name="Henrissat B."/>
            <person name="Wiebenga A."/>
            <person name="De vries R.P."/>
            <person name="Grigoriev I.V."/>
            <person name="Mortensen U.H."/>
            <person name="Andersen M.R."/>
            <person name="Baker S.E."/>
        </authorList>
    </citation>
    <scope>NUCLEOTIDE SEQUENCE [LARGE SCALE GENOMIC DNA]</scope>
    <source>
        <strain evidence="2 3">CBS 707.79</strain>
    </source>
</reference>
<feature type="chain" id="PRO_5016272084" description="Secreted protein" evidence="1">
    <location>
        <begin position="20"/>
        <end position="93"/>
    </location>
</feature>
<dbReference type="VEuPathDB" id="FungiDB:BO71DRAFT_224119"/>
<name>A0A319DBA8_9EURO</name>
<evidence type="ECO:0008006" key="4">
    <source>
        <dbReference type="Google" id="ProtNLM"/>
    </source>
</evidence>
<feature type="signal peptide" evidence="1">
    <location>
        <begin position="1"/>
        <end position="19"/>
    </location>
</feature>
<sequence>MIACLLACLLPTILLSCHTTGCDPSALFESLTRAGFLFFVTFVHVHTYPSSPSLASRFVTCWCIFSLPPFHPLLPPQGLLSPGLPTVYRLSTF</sequence>